<evidence type="ECO:0000256" key="5">
    <source>
        <dbReference type="ARBA" id="ARBA00022574"/>
    </source>
</evidence>
<evidence type="ECO:0000256" key="2">
    <source>
        <dbReference type="ARBA" id="ARBA00009573"/>
    </source>
</evidence>
<dbReference type="InterPro" id="IPR015943">
    <property type="entry name" value="WD40/YVTN_repeat-like_dom_sf"/>
</dbReference>
<comment type="caution">
    <text evidence="11">The sequence shown here is derived from an EMBL/GenBank/DDBJ whole genome shotgun (WGS) entry which is preliminary data.</text>
</comment>
<evidence type="ECO:0000259" key="10">
    <source>
        <dbReference type="Pfam" id="PF08662"/>
    </source>
</evidence>
<dbReference type="GO" id="GO:0003743">
    <property type="term" value="F:translation initiation factor activity"/>
    <property type="evidence" value="ECO:0007669"/>
    <property type="project" value="UniProtKB-KW"/>
</dbReference>
<dbReference type="EMBL" id="LUCH01002488">
    <property type="protein sequence ID" value="KAF5401415.1"/>
    <property type="molecule type" value="Genomic_DNA"/>
</dbReference>
<feature type="compositionally biased region" description="Low complexity" evidence="9">
    <location>
        <begin position="559"/>
        <end position="578"/>
    </location>
</feature>
<dbReference type="GO" id="GO:0006417">
    <property type="term" value="P:regulation of translation"/>
    <property type="evidence" value="ECO:0007669"/>
    <property type="project" value="UniProtKB-KW"/>
</dbReference>
<evidence type="ECO:0000256" key="4">
    <source>
        <dbReference type="ARBA" id="ARBA00022540"/>
    </source>
</evidence>
<dbReference type="PANTHER" id="PTHR13227">
    <property type="entry name" value="EUKARYOTIC TRANSLATION INITIATION FACTOR 2A"/>
    <property type="match status" value="1"/>
</dbReference>
<feature type="compositionally biased region" description="Polar residues" evidence="9">
    <location>
        <begin position="511"/>
        <end position="524"/>
    </location>
</feature>
<evidence type="ECO:0000313" key="11">
    <source>
        <dbReference type="EMBL" id="KAF5401415.1"/>
    </source>
</evidence>
<evidence type="ECO:0000256" key="7">
    <source>
        <dbReference type="ARBA" id="ARBA00022845"/>
    </source>
</evidence>
<dbReference type="PANTHER" id="PTHR13227:SF0">
    <property type="entry name" value="EUKARYOTIC TRANSLATION INITIATION FACTOR 2A"/>
    <property type="match status" value="1"/>
</dbReference>
<dbReference type="Proteomes" id="UP000748531">
    <property type="component" value="Unassembled WGS sequence"/>
</dbReference>
<evidence type="ECO:0000256" key="3">
    <source>
        <dbReference type="ARBA" id="ARBA00013819"/>
    </source>
</evidence>
<protein>
    <recommendedName>
        <fullName evidence="3">Eukaryotic translation initiation factor 2A</fullName>
    </recommendedName>
</protein>
<organism evidence="11 12">
    <name type="scientific">Paragonimus heterotremus</name>
    <dbReference type="NCBI Taxonomy" id="100268"/>
    <lineage>
        <taxon>Eukaryota</taxon>
        <taxon>Metazoa</taxon>
        <taxon>Spiralia</taxon>
        <taxon>Lophotrochozoa</taxon>
        <taxon>Platyhelminthes</taxon>
        <taxon>Trematoda</taxon>
        <taxon>Digenea</taxon>
        <taxon>Plagiorchiida</taxon>
        <taxon>Troglotremata</taxon>
        <taxon>Troglotrematidae</taxon>
        <taxon>Paragonimus</taxon>
    </lineage>
</organism>
<accession>A0A8J4SPR9</accession>
<evidence type="ECO:0000256" key="1">
    <source>
        <dbReference type="ARBA" id="ARBA00003993"/>
    </source>
</evidence>
<dbReference type="GO" id="GO:0003729">
    <property type="term" value="F:mRNA binding"/>
    <property type="evidence" value="ECO:0007669"/>
    <property type="project" value="TreeGrafter"/>
</dbReference>
<reference evidence="11" key="1">
    <citation type="submission" date="2019-05" db="EMBL/GenBank/DDBJ databases">
        <title>Annotation for the trematode Paragonimus heterotremus.</title>
        <authorList>
            <person name="Choi Y.-J."/>
        </authorList>
    </citation>
    <scope>NUCLEOTIDE SEQUENCE</scope>
    <source>
        <strain evidence="11">LC</strain>
    </source>
</reference>
<evidence type="ECO:0000256" key="8">
    <source>
        <dbReference type="ARBA" id="ARBA00022917"/>
    </source>
</evidence>
<keyword evidence="7" id="KW-0810">Translation regulation</keyword>
<feature type="domain" description="Translation initiation factor beta propellor-like" evidence="10">
    <location>
        <begin position="207"/>
        <end position="407"/>
    </location>
</feature>
<keyword evidence="4 11" id="KW-0396">Initiation factor</keyword>
<feature type="region of interest" description="Disordered" evidence="9">
    <location>
        <begin position="485"/>
        <end position="592"/>
    </location>
</feature>
<evidence type="ECO:0000256" key="9">
    <source>
        <dbReference type="SAM" id="MobiDB-lite"/>
    </source>
</evidence>
<dbReference type="InterPro" id="IPR011387">
    <property type="entry name" value="TIF2A"/>
</dbReference>
<sequence length="677" mass="74767">MFACLASNGFRIYDFIGNETPNLINSVESSSVRSVAIASQGKFVGVLDDENVTVFNTEKCLISQLPFKGASNCLLSPCGRILFIHESYRSSVEQLQGSPNVHIYATENGRLLKEYTYRFNDGWQPQWTSDSSLCAVRIDGEVQIYANNQFDSKPAGRLAVKGMRHFSLCSSSTSAHIAAYIPSQKSQPSSVRIYQWRDSNCNPIANKSFYRTDSIRLIWNDRGTDLLVLASTKLSDESYYGDQSLYYITANTSGNNAIVTMPRKGPIYQVAWRPAQKVSTTCKTLLKRPGEECFVVCHGFVPASVTVFGLDCEPRFHFGTGSWNQIHFNPHGNLLLLAGLGGLTGDMSVWDFDRCERLSCFKTTDITSLAWLNDGEHLLLATTTPRLRVNNGFGVWHYSGQQLFFKRVDSRAVPRPATLDLPAATEHELYQIYVLPVTELPPAPIPRKFEPIFIKDSLNPDHFSFHNLNRSGLFNLLSDLTGSPTVPCADSTANPTKKYVPPALRNRSDVAKQSISASYPSENSAPGKYQPPSTKMDLPVGLDPSYLVSQKSKKRKSKSNSQNQASVTSTSSQSISAQPNRHAPGDSVAEKNKKIRKLSEIAKLREEQAAGTQLDGNQLNKMSTEADLRAQLAQLTVGIALGNLAGRWHQVGASLIPEVLAHQATVALYDYQTIAKC</sequence>
<keyword evidence="12" id="KW-1185">Reference proteome</keyword>
<dbReference type="GO" id="GO:0022627">
    <property type="term" value="C:cytosolic small ribosomal subunit"/>
    <property type="evidence" value="ECO:0007669"/>
    <property type="project" value="TreeGrafter"/>
</dbReference>
<evidence type="ECO:0000256" key="6">
    <source>
        <dbReference type="ARBA" id="ARBA00022737"/>
    </source>
</evidence>
<name>A0A8J4SPR9_9TREM</name>
<dbReference type="GO" id="GO:0000049">
    <property type="term" value="F:tRNA binding"/>
    <property type="evidence" value="ECO:0007669"/>
    <property type="project" value="TreeGrafter"/>
</dbReference>
<dbReference type="GO" id="GO:0043022">
    <property type="term" value="F:ribosome binding"/>
    <property type="evidence" value="ECO:0007669"/>
    <property type="project" value="TreeGrafter"/>
</dbReference>
<keyword evidence="5" id="KW-0853">WD repeat</keyword>
<dbReference type="Gene3D" id="2.130.10.10">
    <property type="entry name" value="YVTN repeat-like/Quinoprotein amine dehydrogenase"/>
    <property type="match status" value="1"/>
</dbReference>
<keyword evidence="8" id="KW-0648">Protein biosynthesis</keyword>
<keyword evidence="6" id="KW-0677">Repeat</keyword>
<gene>
    <name evidence="11" type="ORF">PHET_05491</name>
</gene>
<dbReference type="Pfam" id="PF08662">
    <property type="entry name" value="eIF2A"/>
    <property type="match status" value="1"/>
</dbReference>
<dbReference type="InterPro" id="IPR013979">
    <property type="entry name" value="TIF_beta_prop-like"/>
</dbReference>
<dbReference type="OrthoDB" id="2194683at2759"/>
<comment type="similarity">
    <text evidence="2">Belongs to the WD repeat EIF2A family.</text>
</comment>
<proteinExistence type="inferred from homology"/>
<dbReference type="AlphaFoldDB" id="A0A8J4SPR9"/>
<dbReference type="SUPFAM" id="SSF82171">
    <property type="entry name" value="DPP6 N-terminal domain-like"/>
    <property type="match status" value="1"/>
</dbReference>
<evidence type="ECO:0000313" key="12">
    <source>
        <dbReference type="Proteomes" id="UP000748531"/>
    </source>
</evidence>
<comment type="function">
    <text evidence="1">Functions in the early steps of protein synthesis of a small number of specific mRNAs. Acts by directing the binding of methionyl-tRNAi to 40S ribosomal subunits. In contrast to the eIF-2 complex, it binds methionyl-tRNAi to 40S subunits in a codon-dependent manner, whereas the eIF-2 complex binds methionyl-tRNAi to 40S subunits in a GTP-dependent manner.</text>
</comment>